<feature type="domain" description="DinB-like" evidence="5">
    <location>
        <begin position="34"/>
        <end position="171"/>
    </location>
</feature>
<dbReference type="KEGG" id="taj:C1A40_00730"/>
<dbReference type="InterPro" id="IPR034660">
    <property type="entry name" value="DinB/YfiT-like"/>
</dbReference>
<dbReference type="Proteomes" id="UP000236592">
    <property type="component" value="Chromosome"/>
</dbReference>
<dbReference type="EMBL" id="CP025938">
    <property type="protein sequence ID" value="AUS04094.1"/>
    <property type="molecule type" value="Genomic_DNA"/>
</dbReference>
<dbReference type="RefSeq" id="WP_102994216.1">
    <property type="nucleotide sequence ID" value="NZ_CP025938.1"/>
</dbReference>
<keyword evidence="1" id="KW-0963">Cytoplasm</keyword>
<keyword evidence="2" id="KW-0479">Metal-binding</keyword>
<dbReference type="Gene3D" id="1.20.120.450">
    <property type="entry name" value="dinb family like domain"/>
    <property type="match status" value="1"/>
</dbReference>
<name>A0A2I7SDX2_9FLAO</name>
<dbReference type="InterPro" id="IPR023774">
    <property type="entry name" value="Put_metal_dep_hydrolase_YfiT"/>
</dbReference>
<dbReference type="HAMAP" id="MF_01256">
    <property type="entry name" value="YfiT_hydrol"/>
    <property type="match status" value="1"/>
</dbReference>
<dbReference type="GO" id="GO:0046872">
    <property type="term" value="F:metal ion binding"/>
    <property type="evidence" value="ECO:0007669"/>
    <property type="project" value="UniProtKB-KW"/>
</dbReference>
<dbReference type="AlphaFoldDB" id="A0A2I7SDX2"/>
<evidence type="ECO:0000313" key="6">
    <source>
        <dbReference type="EMBL" id="AUS04094.1"/>
    </source>
</evidence>
<proteinExistence type="inferred from homology"/>
<gene>
    <name evidence="6" type="ORF">C1A40_00730</name>
</gene>
<reference evidence="7" key="1">
    <citation type="submission" date="2018-01" db="EMBL/GenBank/DDBJ databases">
        <title>Complete genome of Tamlana sp. UJ94.</title>
        <authorList>
            <person name="Jung J."/>
            <person name="Chung D."/>
            <person name="Bae S.S."/>
            <person name="Baek K."/>
        </authorList>
    </citation>
    <scope>NUCLEOTIDE SEQUENCE [LARGE SCALE GENOMIC DNA]</scope>
    <source>
        <strain evidence="7">UJ94</strain>
    </source>
</reference>
<dbReference type="NCBIfam" id="NF009807">
    <property type="entry name" value="PRK13291.1"/>
    <property type="match status" value="1"/>
</dbReference>
<dbReference type="InterPro" id="IPR024775">
    <property type="entry name" value="DinB-like"/>
</dbReference>
<evidence type="ECO:0000256" key="4">
    <source>
        <dbReference type="ARBA" id="ARBA00022833"/>
    </source>
</evidence>
<accession>A0A2I7SDX2</accession>
<protein>
    <submittedName>
        <fullName evidence="6">Metal-dependent hydrolase</fullName>
    </submittedName>
</protein>
<dbReference type="GO" id="GO:0016787">
    <property type="term" value="F:hydrolase activity"/>
    <property type="evidence" value="ECO:0007669"/>
    <property type="project" value="UniProtKB-KW"/>
</dbReference>
<keyword evidence="7" id="KW-1185">Reference proteome</keyword>
<evidence type="ECO:0000256" key="3">
    <source>
        <dbReference type="ARBA" id="ARBA00022801"/>
    </source>
</evidence>
<organism evidence="6 7">
    <name type="scientific">Pseudotamlana carrageenivorans</name>
    <dbReference type="NCBI Taxonomy" id="2069432"/>
    <lineage>
        <taxon>Bacteria</taxon>
        <taxon>Pseudomonadati</taxon>
        <taxon>Bacteroidota</taxon>
        <taxon>Flavobacteriia</taxon>
        <taxon>Flavobacteriales</taxon>
        <taxon>Flavobacteriaceae</taxon>
        <taxon>Pseudotamlana</taxon>
    </lineage>
</organism>
<evidence type="ECO:0000259" key="5">
    <source>
        <dbReference type="Pfam" id="PF12867"/>
    </source>
</evidence>
<keyword evidence="4" id="KW-0862">Zinc</keyword>
<keyword evidence="3 6" id="KW-0378">Hydrolase</keyword>
<evidence type="ECO:0000256" key="1">
    <source>
        <dbReference type="ARBA" id="ARBA00022490"/>
    </source>
</evidence>
<evidence type="ECO:0000256" key="2">
    <source>
        <dbReference type="ARBA" id="ARBA00022723"/>
    </source>
</evidence>
<dbReference type="SUPFAM" id="SSF109854">
    <property type="entry name" value="DinB/YfiT-like putative metalloenzymes"/>
    <property type="match status" value="1"/>
</dbReference>
<sequence>MTNTELEKLRYPIGKFECPKSISNSDLNAWISVLEQFPKRLESLVENLNDAQLDTEYRPGGWTIRQVIHHVADSHHHSYTRFKWALTEDKPLIKAYYEDRWAELSDSKFAPIDMSLHHIKAIHFKLVYLLKTLTEADLERRFIHPETNSEVKLNFQIGNYAWHSNHHYAHIENVLKQKGWL</sequence>
<dbReference type="Pfam" id="PF12867">
    <property type="entry name" value="DinB_2"/>
    <property type="match status" value="1"/>
</dbReference>
<dbReference type="OrthoDB" id="9796039at2"/>
<evidence type="ECO:0000313" key="7">
    <source>
        <dbReference type="Proteomes" id="UP000236592"/>
    </source>
</evidence>